<keyword evidence="1" id="KW-0464">Manganese</keyword>
<feature type="compositionally biased region" description="Polar residues" evidence="2">
    <location>
        <begin position="21"/>
        <end position="45"/>
    </location>
</feature>
<dbReference type="SMART" id="SM00332">
    <property type="entry name" value="PP2Cc"/>
    <property type="match status" value="1"/>
</dbReference>
<feature type="region of interest" description="Disordered" evidence="2">
    <location>
        <begin position="18"/>
        <end position="45"/>
    </location>
</feature>
<dbReference type="PANTHER" id="PTHR12320:SF1">
    <property type="entry name" value="PROTEIN PHOSPHATASE PTC7 HOMOLOG"/>
    <property type="match status" value="1"/>
</dbReference>
<accession>A0AAD5QEA5</accession>
<gene>
    <name evidence="4" type="ORF">P43SY_000206</name>
</gene>
<dbReference type="PROSITE" id="PS51746">
    <property type="entry name" value="PPM_2"/>
    <property type="match status" value="1"/>
</dbReference>
<evidence type="ECO:0000313" key="5">
    <source>
        <dbReference type="Proteomes" id="UP001209570"/>
    </source>
</evidence>
<evidence type="ECO:0000313" key="4">
    <source>
        <dbReference type="EMBL" id="KAJ0408002.1"/>
    </source>
</evidence>
<dbReference type="SUPFAM" id="SSF81606">
    <property type="entry name" value="PP2C-like"/>
    <property type="match status" value="1"/>
</dbReference>
<sequence length="341" mass="37619">MNAAHYIIARMRSCKSPTDVVASTSTPRKSGSRPPQKNCFSSVGSAQHTYHGDDAVGYGPGYMVVADGVSGTAKASGVLARLLVSETLSMLGKLKKRARDHPVKASEFCQYMQIATKNARKTTRRKGRLDSTISAVFFDEPSQQMHVYTIGDCKCVLLRNGKVVFESDSIIYDFNVPAVVSSNQTINYTSDVHIQTCKYEPGDVCLLFSDGVHDNLFVDQVVECVQSHTDNAEQIATKTMEVAVQTFTECNDYIPFAVSAAGFCREAVEELKTNTAIDQEEYEKFRDKCANIPAFEITRPMFSNEKRVRHLAFYSASNLLAFAHKKLGKRDDVSVCAAVLA</sequence>
<dbReference type="InterPro" id="IPR001932">
    <property type="entry name" value="PPM-type_phosphatase-like_dom"/>
</dbReference>
<reference evidence="4" key="1">
    <citation type="submission" date="2021-12" db="EMBL/GenBank/DDBJ databases">
        <title>Prjna785345.</title>
        <authorList>
            <person name="Rujirawat T."/>
            <person name="Krajaejun T."/>
        </authorList>
    </citation>
    <scope>NUCLEOTIDE SEQUENCE</scope>
    <source>
        <strain evidence="4">Pi057C3</strain>
    </source>
</reference>
<comment type="caution">
    <text evidence="4">The sequence shown here is derived from an EMBL/GenBank/DDBJ whole genome shotgun (WGS) entry which is preliminary data.</text>
</comment>
<comment type="cofactor">
    <cofactor evidence="1">
        <name>Mg(2+)</name>
        <dbReference type="ChEBI" id="CHEBI:18420"/>
    </cofactor>
</comment>
<keyword evidence="1" id="KW-0479">Metal-binding</keyword>
<comment type="catalytic activity">
    <reaction evidence="1">
        <text>O-phospho-L-seryl-[protein] + H2O = L-seryl-[protein] + phosphate</text>
        <dbReference type="Rhea" id="RHEA:20629"/>
        <dbReference type="Rhea" id="RHEA-COMP:9863"/>
        <dbReference type="Rhea" id="RHEA-COMP:11604"/>
        <dbReference type="ChEBI" id="CHEBI:15377"/>
        <dbReference type="ChEBI" id="CHEBI:29999"/>
        <dbReference type="ChEBI" id="CHEBI:43474"/>
        <dbReference type="ChEBI" id="CHEBI:83421"/>
        <dbReference type="EC" id="3.1.3.16"/>
    </reaction>
</comment>
<proteinExistence type="inferred from homology"/>
<evidence type="ECO:0000256" key="1">
    <source>
        <dbReference type="RuleBase" id="RU366020"/>
    </source>
</evidence>
<keyword evidence="1" id="KW-0378">Hydrolase</keyword>
<dbReference type="EMBL" id="JAKCXM010000015">
    <property type="protein sequence ID" value="KAJ0408002.1"/>
    <property type="molecule type" value="Genomic_DNA"/>
</dbReference>
<organism evidence="4 5">
    <name type="scientific">Pythium insidiosum</name>
    <name type="common">Pythiosis disease agent</name>
    <dbReference type="NCBI Taxonomy" id="114742"/>
    <lineage>
        <taxon>Eukaryota</taxon>
        <taxon>Sar</taxon>
        <taxon>Stramenopiles</taxon>
        <taxon>Oomycota</taxon>
        <taxon>Peronosporomycetes</taxon>
        <taxon>Pythiales</taxon>
        <taxon>Pythiaceae</taxon>
        <taxon>Pythium</taxon>
    </lineage>
</organism>
<keyword evidence="1" id="KW-0460">Magnesium</keyword>
<dbReference type="Gene3D" id="3.60.40.10">
    <property type="entry name" value="PPM-type phosphatase domain"/>
    <property type="match status" value="1"/>
</dbReference>
<dbReference type="AlphaFoldDB" id="A0AAD5QEA5"/>
<comment type="cofactor">
    <cofactor evidence="1">
        <name>Mn(2+)</name>
        <dbReference type="ChEBI" id="CHEBI:29035"/>
    </cofactor>
</comment>
<protein>
    <recommendedName>
        <fullName evidence="1">Protein phosphatase</fullName>
        <ecNumber evidence="1">3.1.3.16</ecNumber>
    </recommendedName>
</protein>
<dbReference type="GO" id="GO:0046872">
    <property type="term" value="F:metal ion binding"/>
    <property type="evidence" value="ECO:0007669"/>
    <property type="project" value="UniProtKB-UniRule"/>
</dbReference>
<dbReference type="Pfam" id="PF13672">
    <property type="entry name" value="PP2C_2"/>
    <property type="match status" value="1"/>
</dbReference>
<evidence type="ECO:0000259" key="3">
    <source>
        <dbReference type="PROSITE" id="PS51746"/>
    </source>
</evidence>
<comment type="catalytic activity">
    <reaction evidence="1">
        <text>O-phospho-L-threonyl-[protein] + H2O = L-threonyl-[protein] + phosphate</text>
        <dbReference type="Rhea" id="RHEA:47004"/>
        <dbReference type="Rhea" id="RHEA-COMP:11060"/>
        <dbReference type="Rhea" id="RHEA-COMP:11605"/>
        <dbReference type="ChEBI" id="CHEBI:15377"/>
        <dbReference type="ChEBI" id="CHEBI:30013"/>
        <dbReference type="ChEBI" id="CHEBI:43474"/>
        <dbReference type="ChEBI" id="CHEBI:61977"/>
        <dbReference type="EC" id="3.1.3.16"/>
    </reaction>
</comment>
<feature type="domain" description="PPM-type phosphatase" evidence="3">
    <location>
        <begin position="37"/>
        <end position="340"/>
    </location>
</feature>
<dbReference type="GO" id="GO:0004722">
    <property type="term" value="F:protein serine/threonine phosphatase activity"/>
    <property type="evidence" value="ECO:0007669"/>
    <property type="project" value="UniProtKB-EC"/>
</dbReference>
<dbReference type="PANTHER" id="PTHR12320">
    <property type="entry name" value="PROTEIN PHOSPHATASE 2C"/>
    <property type="match status" value="1"/>
</dbReference>
<dbReference type="Proteomes" id="UP001209570">
    <property type="component" value="Unassembled WGS sequence"/>
</dbReference>
<keyword evidence="5" id="KW-1185">Reference proteome</keyword>
<comment type="similarity">
    <text evidence="1">Belongs to the PP2C family.</text>
</comment>
<dbReference type="InterPro" id="IPR036457">
    <property type="entry name" value="PPM-type-like_dom_sf"/>
</dbReference>
<keyword evidence="1" id="KW-0904">Protein phosphatase</keyword>
<dbReference type="InterPro" id="IPR039123">
    <property type="entry name" value="PPTC7"/>
</dbReference>
<name>A0AAD5QEA5_PYTIN</name>
<evidence type="ECO:0000256" key="2">
    <source>
        <dbReference type="SAM" id="MobiDB-lite"/>
    </source>
</evidence>
<dbReference type="EC" id="3.1.3.16" evidence="1"/>